<dbReference type="GeneID" id="85325796"/>
<keyword evidence="1" id="KW-0812">Transmembrane</keyword>
<name>A0AA40A4W7_9PEZI</name>
<protein>
    <submittedName>
        <fullName evidence="2">Uncharacterized protein</fullName>
    </submittedName>
</protein>
<feature type="transmembrane region" description="Helical" evidence="1">
    <location>
        <begin position="6"/>
        <end position="25"/>
    </location>
</feature>
<keyword evidence="1" id="KW-0472">Membrane</keyword>
<sequence length="137" mass="15295">MLGIVFIINFFFSILYFQFFFFAFPKLTTHSRVGRWNWCALIGQLFGFPGAVCVPPGFSVETEAGPAGTSNDKAVVSSGRSVKVVLAVCNTAECLDIRRRRFFGLFVLVRLPSWLGTSWFCSWRHVISDQSTASPPS</sequence>
<comment type="caution">
    <text evidence="2">The sequence shown here is derived from an EMBL/GenBank/DDBJ whole genome shotgun (WGS) entry which is preliminary data.</text>
</comment>
<keyword evidence="3" id="KW-1185">Reference proteome</keyword>
<dbReference type="AlphaFoldDB" id="A0AA40A4W7"/>
<evidence type="ECO:0000256" key="1">
    <source>
        <dbReference type="SAM" id="Phobius"/>
    </source>
</evidence>
<accession>A0AA40A4W7</accession>
<dbReference type="EMBL" id="JAUIRO010000006">
    <property type="protein sequence ID" value="KAK0709322.1"/>
    <property type="molecule type" value="Genomic_DNA"/>
</dbReference>
<keyword evidence="1" id="KW-1133">Transmembrane helix</keyword>
<dbReference type="Proteomes" id="UP001172101">
    <property type="component" value="Unassembled WGS sequence"/>
</dbReference>
<reference evidence="2" key="1">
    <citation type="submission" date="2023-06" db="EMBL/GenBank/DDBJ databases">
        <title>Genome-scale phylogeny and comparative genomics of the fungal order Sordariales.</title>
        <authorList>
            <consortium name="Lawrence Berkeley National Laboratory"/>
            <person name="Hensen N."/>
            <person name="Bonometti L."/>
            <person name="Westerberg I."/>
            <person name="Brannstrom I.O."/>
            <person name="Guillou S."/>
            <person name="Cros-Aarteil S."/>
            <person name="Calhoun S."/>
            <person name="Haridas S."/>
            <person name="Kuo A."/>
            <person name="Mondo S."/>
            <person name="Pangilinan J."/>
            <person name="Riley R."/>
            <person name="LaButti K."/>
            <person name="Andreopoulos B."/>
            <person name="Lipzen A."/>
            <person name="Chen C."/>
            <person name="Yanf M."/>
            <person name="Daum C."/>
            <person name="Ng V."/>
            <person name="Clum A."/>
            <person name="Steindorff A."/>
            <person name="Ohm R."/>
            <person name="Martin F."/>
            <person name="Silar P."/>
            <person name="Natvig D."/>
            <person name="Lalanne C."/>
            <person name="Gautier V."/>
            <person name="Ament-velasquez S.L."/>
            <person name="Kruys A."/>
            <person name="Hutchinson M.I."/>
            <person name="Powell A.J."/>
            <person name="Barry K."/>
            <person name="Miller A.N."/>
            <person name="Grigoriev I.V."/>
            <person name="Debuchy R."/>
            <person name="Gladieux P."/>
            <person name="Thoren M.H."/>
            <person name="Johannesson H."/>
        </authorList>
    </citation>
    <scope>NUCLEOTIDE SEQUENCE</scope>
    <source>
        <strain evidence="2">SMH2392-1A</strain>
    </source>
</reference>
<organism evidence="2 3">
    <name type="scientific">Lasiosphaeria miniovina</name>
    <dbReference type="NCBI Taxonomy" id="1954250"/>
    <lineage>
        <taxon>Eukaryota</taxon>
        <taxon>Fungi</taxon>
        <taxon>Dikarya</taxon>
        <taxon>Ascomycota</taxon>
        <taxon>Pezizomycotina</taxon>
        <taxon>Sordariomycetes</taxon>
        <taxon>Sordariomycetidae</taxon>
        <taxon>Sordariales</taxon>
        <taxon>Lasiosphaeriaceae</taxon>
        <taxon>Lasiosphaeria</taxon>
    </lineage>
</organism>
<evidence type="ECO:0000313" key="3">
    <source>
        <dbReference type="Proteomes" id="UP001172101"/>
    </source>
</evidence>
<dbReference type="RefSeq" id="XP_060292626.1">
    <property type="nucleotide sequence ID" value="XM_060442526.1"/>
</dbReference>
<evidence type="ECO:0000313" key="2">
    <source>
        <dbReference type="EMBL" id="KAK0709322.1"/>
    </source>
</evidence>
<gene>
    <name evidence="2" type="ORF">B0T26DRAFT_721184</name>
</gene>
<proteinExistence type="predicted"/>